<dbReference type="EMBL" id="CM040976">
    <property type="protein sequence ID" value="MCJ8729967.1"/>
    <property type="molecule type" value="Genomic_DNA"/>
</dbReference>
<name>A0ACC5Y3P7_9TELE</name>
<evidence type="ECO:0000313" key="1">
    <source>
        <dbReference type="EMBL" id="MCJ8729967.1"/>
    </source>
</evidence>
<protein>
    <submittedName>
        <fullName evidence="1">Uncharacterized protein</fullName>
    </submittedName>
</protein>
<dbReference type="Proteomes" id="UP000830395">
    <property type="component" value="Chromosome 2"/>
</dbReference>
<gene>
    <name evidence="1" type="ORF">PDJAM_G00112420</name>
</gene>
<sequence length="71" mass="8202">MEAVKQKVQTEKVQVTDRDLSEQIKAVTKESHVRAENTELMLAFQRGNINLQQHKVSHLPGLYQQSHSNYL</sequence>
<proteinExistence type="predicted"/>
<keyword evidence="2" id="KW-1185">Reference proteome</keyword>
<accession>A0ACC5Y3P7</accession>
<reference evidence="1" key="1">
    <citation type="submission" date="2020-02" db="EMBL/GenBank/DDBJ databases">
        <title>Genome sequencing of the panga catfish, Pangasius djambal.</title>
        <authorList>
            <person name="Wen M."/>
            <person name="Zahm M."/>
            <person name="Roques C."/>
            <person name="Cabau C."/>
            <person name="Klopp C."/>
            <person name="Donnadieu C."/>
            <person name="Jouanno E."/>
            <person name="Avarre J.-C."/>
            <person name="Campet M."/>
            <person name="Ha T."/>
            <person name="Dugue R."/>
            <person name="Lampietro C."/>
            <person name="Louis A."/>
            <person name="Herpin A."/>
            <person name="Echchiki A."/>
            <person name="Berthelot C."/>
            <person name="Parey E."/>
            <person name="Roest-Crollius H."/>
            <person name="Braasch I."/>
            <person name="Postlethwait J.H."/>
            <person name="Bobe J."/>
            <person name="Montfort J."/>
            <person name="Bouchez O."/>
            <person name="Begum T."/>
            <person name="Schartl M."/>
            <person name="Gustiano R."/>
            <person name="Guiguen Y."/>
        </authorList>
    </citation>
    <scope>NUCLEOTIDE SEQUENCE</scope>
    <source>
        <strain evidence="1">Pdj_M5554</strain>
    </source>
</reference>
<comment type="caution">
    <text evidence="1">The sequence shown here is derived from an EMBL/GenBank/DDBJ whole genome shotgun (WGS) entry which is preliminary data.</text>
</comment>
<evidence type="ECO:0000313" key="2">
    <source>
        <dbReference type="Proteomes" id="UP000830395"/>
    </source>
</evidence>
<organism evidence="1 2">
    <name type="scientific">Pangasius djambal</name>
    <dbReference type="NCBI Taxonomy" id="1691987"/>
    <lineage>
        <taxon>Eukaryota</taxon>
        <taxon>Metazoa</taxon>
        <taxon>Chordata</taxon>
        <taxon>Craniata</taxon>
        <taxon>Vertebrata</taxon>
        <taxon>Euteleostomi</taxon>
        <taxon>Actinopterygii</taxon>
        <taxon>Neopterygii</taxon>
        <taxon>Teleostei</taxon>
        <taxon>Ostariophysi</taxon>
        <taxon>Siluriformes</taxon>
        <taxon>Pangasiidae</taxon>
        <taxon>Pangasius</taxon>
    </lineage>
</organism>